<dbReference type="GO" id="GO:0009294">
    <property type="term" value="P:DNA-mediated transformation"/>
    <property type="evidence" value="ECO:0007669"/>
    <property type="project" value="InterPro"/>
</dbReference>
<keyword evidence="6" id="KW-1185">Reference proteome</keyword>
<dbReference type="InterPro" id="IPR057666">
    <property type="entry name" value="DrpA_SLOG"/>
</dbReference>
<accession>A0A938X6Y3</accession>
<evidence type="ECO:0000256" key="2">
    <source>
        <dbReference type="SAM" id="MobiDB-lite"/>
    </source>
</evidence>
<name>A0A938X6Y3_9FIRM</name>
<organism evidence="5 6">
    <name type="scientific">Merdimmobilis hominis</name>
    <dbReference type="NCBI Taxonomy" id="2897707"/>
    <lineage>
        <taxon>Bacteria</taxon>
        <taxon>Bacillati</taxon>
        <taxon>Bacillota</taxon>
        <taxon>Clostridia</taxon>
        <taxon>Eubacteriales</taxon>
        <taxon>Oscillospiraceae</taxon>
        <taxon>Merdimmobilis</taxon>
    </lineage>
</organism>
<dbReference type="Proteomes" id="UP000774750">
    <property type="component" value="Unassembled WGS sequence"/>
</dbReference>
<feature type="region of interest" description="Disordered" evidence="2">
    <location>
        <begin position="318"/>
        <end position="349"/>
    </location>
</feature>
<dbReference type="Gene3D" id="3.40.50.450">
    <property type="match status" value="1"/>
</dbReference>
<dbReference type="InterPro" id="IPR041614">
    <property type="entry name" value="DprA_WH"/>
</dbReference>
<dbReference type="NCBIfam" id="TIGR00732">
    <property type="entry name" value="dprA"/>
    <property type="match status" value="1"/>
</dbReference>
<protein>
    <submittedName>
        <fullName evidence="5">DNA-protecting protein DprA</fullName>
    </submittedName>
</protein>
<gene>
    <name evidence="5" type="primary">dprA</name>
    <name evidence="5" type="ORF">H6A12_05450</name>
</gene>
<feature type="domain" description="DprA winged helix" evidence="4">
    <location>
        <begin position="356"/>
        <end position="405"/>
    </location>
</feature>
<dbReference type="Gene3D" id="1.10.10.10">
    <property type="entry name" value="Winged helix-like DNA-binding domain superfamily/Winged helix DNA-binding domain"/>
    <property type="match status" value="1"/>
</dbReference>
<dbReference type="RefSeq" id="WP_204445632.1">
    <property type="nucleotide sequence ID" value="NZ_JACJKY010000006.1"/>
</dbReference>
<reference evidence="5" key="1">
    <citation type="submission" date="2020-08" db="EMBL/GenBank/DDBJ databases">
        <authorList>
            <person name="Cejkova D."/>
            <person name="Kubasova T."/>
            <person name="Jahodarova E."/>
            <person name="Rychlik I."/>
        </authorList>
    </citation>
    <scope>NUCLEOTIDE SEQUENCE</scope>
    <source>
        <strain evidence="5">An559</strain>
    </source>
</reference>
<evidence type="ECO:0000259" key="3">
    <source>
        <dbReference type="Pfam" id="PF02481"/>
    </source>
</evidence>
<dbReference type="Pfam" id="PF02481">
    <property type="entry name" value="DNA_processg_A"/>
    <property type="match status" value="1"/>
</dbReference>
<evidence type="ECO:0000313" key="5">
    <source>
        <dbReference type="EMBL" id="MBM6920602.1"/>
    </source>
</evidence>
<sequence length="415" mass="45059">MEDKRYDVWLSQCFPYGSPLPGRLLAQYGSAKAIYEAEEQDLASCGILTKKEAAIVKRTLIERADRILNDCAHHKIRVLTQNDPDYPERLRNLFAPPTVLYVLGAFSGIDEEPVVTVIGTRSASEYSLAVARQLSADLAKAGCTIVSGCAVGIDAQAHRAAIEAGGKTIAVLACGLNVNYPAENGKLKRAILNSGGALVSEYPPGVNVTRQTFPVRNRLMAALAVGVLIVQAPVRSGTLLTAEHALEQGKELYCVPPCDLFDPNYNGVIRYLRDGAVPVFAAEDIALPLYAAFSEKLDLSELKGDYGYAGIVSMKGLSKHSPGSKWNKRDENETVSQEKTRSKSEKKQETVETMFDEIHKMVYNHLDTHPKTIDELAVLCQLDVGTLYSVLTDLELSGAISSPVGGRYVGGEEVK</sequence>
<dbReference type="PANTHER" id="PTHR43022">
    <property type="entry name" value="PROTEIN SMF"/>
    <property type="match status" value="1"/>
</dbReference>
<feature type="domain" description="Smf/DprA SLOG" evidence="3">
    <location>
        <begin position="78"/>
        <end position="286"/>
    </location>
</feature>
<evidence type="ECO:0000256" key="1">
    <source>
        <dbReference type="ARBA" id="ARBA00006525"/>
    </source>
</evidence>
<feature type="compositionally biased region" description="Basic and acidic residues" evidence="2">
    <location>
        <begin position="327"/>
        <end position="349"/>
    </location>
</feature>
<reference evidence="5" key="2">
    <citation type="journal article" date="2021" name="Sci. Rep.">
        <title>The distribution of antibiotic resistance genes in chicken gut microbiota commensals.</title>
        <authorList>
            <person name="Juricova H."/>
            <person name="Matiasovicova J."/>
            <person name="Kubasova T."/>
            <person name="Cejkova D."/>
            <person name="Rychlik I."/>
        </authorList>
    </citation>
    <scope>NUCLEOTIDE SEQUENCE</scope>
    <source>
        <strain evidence="5">An559</strain>
    </source>
</reference>
<dbReference type="EMBL" id="JACJKY010000006">
    <property type="protein sequence ID" value="MBM6920602.1"/>
    <property type="molecule type" value="Genomic_DNA"/>
</dbReference>
<dbReference type="AlphaFoldDB" id="A0A938X6Y3"/>
<dbReference type="PANTHER" id="PTHR43022:SF1">
    <property type="entry name" value="PROTEIN SMF"/>
    <property type="match status" value="1"/>
</dbReference>
<dbReference type="InterPro" id="IPR003488">
    <property type="entry name" value="DprA"/>
</dbReference>
<comment type="similarity">
    <text evidence="1">Belongs to the DprA/Smf family.</text>
</comment>
<evidence type="ECO:0000259" key="4">
    <source>
        <dbReference type="Pfam" id="PF17782"/>
    </source>
</evidence>
<dbReference type="InterPro" id="IPR036388">
    <property type="entry name" value="WH-like_DNA-bd_sf"/>
</dbReference>
<evidence type="ECO:0000313" key="6">
    <source>
        <dbReference type="Proteomes" id="UP000774750"/>
    </source>
</evidence>
<dbReference type="SUPFAM" id="SSF102405">
    <property type="entry name" value="MCP/YpsA-like"/>
    <property type="match status" value="1"/>
</dbReference>
<comment type="caution">
    <text evidence="5">The sequence shown here is derived from an EMBL/GenBank/DDBJ whole genome shotgun (WGS) entry which is preliminary data.</text>
</comment>
<dbReference type="Pfam" id="PF17782">
    <property type="entry name" value="WHD_DprA"/>
    <property type="match status" value="1"/>
</dbReference>
<proteinExistence type="inferred from homology"/>